<evidence type="ECO:0000313" key="2">
    <source>
        <dbReference type="Proteomes" id="UP000009017"/>
    </source>
</evidence>
<organism evidence="1 2">
    <name type="scientific">Bartonella melophagi K-2C</name>
    <dbReference type="NCBI Taxonomy" id="1094557"/>
    <lineage>
        <taxon>Bacteria</taxon>
        <taxon>Pseudomonadati</taxon>
        <taxon>Pseudomonadota</taxon>
        <taxon>Alphaproteobacteria</taxon>
        <taxon>Hyphomicrobiales</taxon>
        <taxon>Bartonellaceae</taxon>
        <taxon>Bartonella</taxon>
    </lineage>
</organism>
<name>J1JRG3_9HYPH</name>
<dbReference type="AlphaFoldDB" id="J1JRG3"/>
<accession>J1JRG3</accession>
<dbReference type="eggNOG" id="ENOG5033EWF">
    <property type="taxonomic scope" value="Bacteria"/>
</dbReference>
<comment type="caution">
    <text evidence="1">The sequence shown here is derived from an EMBL/GenBank/DDBJ whole genome shotgun (WGS) entry which is preliminary data.</text>
</comment>
<sequence length="123" mass="14293">MFLISYLLYMIKTCTETAKLIITYLGGYQAVANIINRNVVVVRKWTYPFEKREGKGGIIPAKYQVMLLNYAKSNNIDLRPDDFFYPERLQDLMQQKETSPSSDFIDVCVVSRSRCDQTDGQQY</sequence>
<keyword evidence="2" id="KW-1185">Reference proteome</keyword>
<gene>
    <name evidence="1" type="ORF">ME3_01321</name>
</gene>
<dbReference type="HOGENOM" id="CLU_165294_0_0_5"/>
<dbReference type="EMBL" id="AIMA01000044">
    <property type="protein sequence ID" value="EJF87402.1"/>
    <property type="molecule type" value="Genomic_DNA"/>
</dbReference>
<dbReference type="Proteomes" id="UP000009017">
    <property type="component" value="Unassembled WGS sequence"/>
</dbReference>
<evidence type="ECO:0000313" key="1">
    <source>
        <dbReference type="EMBL" id="EJF87402.1"/>
    </source>
</evidence>
<protein>
    <submittedName>
        <fullName evidence="1">Uncharacterized protein</fullName>
    </submittedName>
</protein>
<proteinExistence type="predicted"/>
<dbReference type="PATRIC" id="fig|1094557.3.peg.1373"/>
<reference evidence="1 2" key="1">
    <citation type="submission" date="2012-03" db="EMBL/GenBank/DDBJ databases">
        <title>The Genome Sequence of Bartonella melophagi K-2C.</title>
        <authorList>
            <consortium name="The Broad Institute Genome Sequencing Platform"/>
            <consortium name="The Broad Institute Genome Sequencing Center for Infectious Disease"/>
            <person name="Feldgarden M."/>
            <person name="Kirby J."/>
            <person name="Kosoy M."/>
            <person name="Birtles R."/>
            <person name="Probert W.S."/>
            <person name="Chiaraviglio L."/>
            <person name="Young S.K."/>
            <person name="Zeng Q."/>
            <person name="Gargeya S."/>
            <person name="Fitzgerald M."/>
            <person name="Haas B."/>
            <person name="Abouelleil A."/>
            <person name="Alvarado L."/>
            <person name="Arachchi H.M."/>
            <person name="Berlin A."/>
            <person name="Chapman S.B."/>
            <person name="Gearin G."/>
            <person name="Goldberg J."/>
            <person name="Griggs A."/>
            <person name="Gujja S."/>
            <person name="Hansen M."/>
            <person name="Heiman D."/>
            <person name="Howarth C."/>
            <person name="Larimer J."/>
            <person name="Lui A."/>
            <person name="MacDonald P.J.P."/>
            <person name="McCowen C."/>
            <person name="Montmayeur A."/>
            <person name="Murphy C."/>
            <person name="Neiman D."/>
            <person name="Pearson M."/>
            <person name="Priest M."/>
            <person name="Roberts A."/>
            <person name="Saif S."/>
            <person name="Shea T."/>
            <person name="Sisk P."/>
            <person name="Stolte C."/>
            <person name="Sykes S."/>
            <person name="Wortman J."/>
            <person name="Nusbaum C."/>
            <person name="Birren B."/>
        </authorList>
    </citation>
    <scope>NUCLEOTIDE SEQUENCE [LARGE SCALE GENOMIC DNA]</scope>
    <source>
        <strain evidence="1 2">K-2C</strain>
    </source>
</reference>